<feature type="domain" description="Secretin/TonB short N-terminal" evidence="9">
    <location>
        <begin position="70"/>
        <end position="122"/>
    </location>
</feature>
<dbReference type="InterPro" id="IPR023997">
    <property type="entry name" value="TonB-dep_OMP_SusC/RagA_CS"/>
</dbReference>
<dbReference type="AlphaFoldDB" id="A0A5P2G2R9"/>
<dbReference type="SUPFAM" id="SSF49464">
    <property type="entry name" value="Carboxypeptidase regulatory domain-like"/>
    <property type="match status" value="1"/>
</dbReference>
<comment type="similarity">
    <text evidence="8">Belongs to the TonB-dependent receptor family.</text>
</comment>
<dbReference type="NCBIfam" id="TIGR04056">
    <property type="entry name" value="OMP_RagA_SusC"/>
    <property type="match status" value="1"/>
</dbReference>
<dbReference type="InterPro" id="IPR039426">
    <property type="entry name" value="TonB-dep_rcpt-like"/>
</dbReference>
<dbReference type="GO" id="GO:0015344">
    <property type="term" value="F:siderophore uptake transmembrane transporter activity"/>
    <property type="evidence" value="ECO:0007669"/>
    <property type="project" value="TreeGrafter"/>
</dbReference>
<evidence type="ECO:0000256" key="2">
    <source>
        <dbReference type="ARBA" id="ARBA00022448"/>
    </source>
</evidence>
<evidence type="ECO:0000256" key="8">
    <source>
        <dbReference type="PROSITE-ProRule" id="PRU01360"/>
    </source>
</evidence>
<dbReference type="InterPro" id="IPR008969">
    <property type="entry name" value="CarboxyPept-like_regulatory"/>
</dbReference>
<evidence type="ECO:0000256" key="4">
    <source>
        <dbReference type="ARBA" id="ARBA00022692"/>
    </source>
</evidence>
<dbReference type="GO" id="GO:0009279">
    <property type="term" value="C:cell outer membrane"/>
    <property type="evidence" value="ECO:0007669"/>
    <property type="project" value="UniProtKB-SubCell"/>
</dbReference>
<organism evidence="10 11">
    <name type="scientific">Rhizosphaericola mali</name>
    <dbReference type="NCBI Taxonomy" id="2545455"/>
    <lineage>
        <taxon>Bacteria</taxon>
        <taxon>Pseudomonadati</taxon>
        <taxon>Bacteroidota</taxon>
        <taxon>Chitinophagia</taxon>
        <taxon>Chitinophagales</taxon>
        <taxon>Chitinophagaceae</taxon>
        <taxon>Rhizosphaericola</taxon>
    </lineage>
</organism>
<dbReference type="Gene3D" id="2.40.170.20">
    <property type="entry name" value="TonB-dependent receptor, beta-barrel domain"/>
    <property type="match status" value="1"/>
</dbReference>
<dbReference type="InterPro" id="IPR036942">
    <property type="entry name" value="Beta-barrel_TonB_sf"/>
</dbReference>
<dbReference type="InterPro" id="IPR012910">
    <property type="entry name" value="Plug_dom"/>
</dbReference>
<evidence type="ECO:0000256" key="6">
    <source>
        <dbReference type="ARBA" id="ARBA00023136"/>
    </source>
</evidence>
<keyword evidence="7 8" id="KW-0998">Cell outer membrane</keyword>
<evidence type="ECO:0000259" key="9">
    <source>
        <dbReference type="SMART" id="SM00965"/>
    </source>
</evidence>
<dbReference type="SUPFAM" id="SSF56935">
    <property type="entry name" value="Porins"/>
    <property type="match status" value="1"/>
</dbReference>
<proteinExistence type="inferred from homology"/>
<evidence type="ECO:0000256" key="7">
    <source>
        <dbReference type="ARBA" id="ARBA00023237"/>
    </source>
</evidence>
<dbReference type="SMART" id="SM00965">
    <property type="entry name" value="STN"/>
    <property type="match status" value="1"/>
</dbReference>
<dbReference type="InterPro" id="IPR011662">
    <property type="entry name" value="Secretin/TonB_short_N"/>
</dbReference>
<dbReference type="InterPro" id="IPR023996">
    <property type="entry name" value="TonB-dep_OMP_SusC/RagA"/>
</dbReference>
<dbReference type="Pfam" id="PF13715">
    <property type="entry name" value="CarbopepD_reg_2"/>
    <property type="match status" value="1"/>
</dbReference>
<keyword evidence="4 8" id="KW-0812">Transmembrane</keyword>
<evidence type="ECO:0000256" key="3">
    <source>
        <dbReference type="ARBA" id="ARBA00022452"/>
    </source>
</evidence>
<dbReference type="RefSeq" id="WP_131328999.1">
    <property type="nucleotide sequence ID" value="NZ_CP044016.1"/>
</dbReference>
<dbReference type="NCBIfam" id="TIGR04057">
    <property type="entry name" value="SusC_RagA_signa"/>
    <property type="match status" value="1"/>
</dbReference>
<dbReference type="PROSITE" id="PS52016">
    <property type="entry name" value="TONB_DEPENDENT_REC_3"/>
    <property type="match status" value="1"/>
</dbReference>
<dbReference type="Gene3D" id="2.170.130.10">
    <property type="entry name" value="TonB-dependent receptor, plug domain"/>
    <property type="match status" value="1"/>
</dbReference>
<dbReference type="KEGG" id="arac:E0W69_005340"/>
<protein>
    <submittedName>
        <fullName evidence="10">SusC/RagA family TonB-linked outer membrane protein</fullName>
    </submittedName>
</protein>
<name>A0A5P2G2R9_9BACT</name>
<dbReference type="Pfam" id="PF07715">
    <property type="entry name" value="Plug"/>
    <property type="match status" value="1"/>
</dbReference>
<dbReference type="PANTHER" id="PTHR30069">
    <property type="entry name" value="TONB-DEPENDENT OUTER MEMBRANE RECEPTOR"/>
    <property type="match status" value="1"/>
</dbReference>
<accession>A0A5P2G2R9</accession>
<dbReference type="InterPro" id="IPR037066">
    <property type="entry name" value="Plug_dom_sf"/>
</dbReference>
<dbReference type="Gene3D" id="3.55.50.30">
    <property type="match status" value="1"/>
</dbReference>
<evidence type="ECO:0000313" key="11">
    <source>
        <dbReference type="Proteomes" id="UP000292424"/>
    </source>
</evidence>
<evidence type="ECO:0000256" key="1">
    <source>
        <dbReference type="ARBA" id="ARBA00004571"/>
    </source>
</evidence>
<keyword evidence="6 8" id="KW-0472">Membrane</keyword>
<dbReference type="PANTHER" id="PTHR30069:SF29">
    <property type="entry name" value="HEMOGLOBIN AND HEMOGLOBIN-HAPTOGLOBIN-BINDING PROTEIN 1-RELATED"/>
    <property type="match status" value="1"/>
</dbReference>
<keyword evidence="2 8" id="KW-0813">Transport</keyword>
<keyword evidence="5" id="KW-0732">Signal</keyword>
<dbReference type="GO" id="GO:0044718">
    <property type="term" value="P:siderophore transmembrane transport"/>
    <property type="evidence" value="ECO:0007669"/>
    <property type="project" value="TreeGrafter"/>
</dbReference>
<evidence type="ECO:0000313" key="10">
    <source>
        <dbReference type="EMBL" id="QES88112.1"/>
    </source>
</evidence>
<evidence type="ECO:0000256" key="5">
    <source>
        <dbReference type="ARBA" id="ARBA00022729"/>
    </source>
</evidence>
<comment type="subcellular location">
    <subcellularLocation>
        <location evidence="1 8">Cell outer membrane</location>
        <topology evidence="1 8">Multi-pass membrane protein</topology>
    </subcellularLocation>
</comment>
<dbReference type="Pfam" id="PF07660">
    <property type="entry name" value="STN"/>
    <property type="match status" value="1"/>
</dbReference>
<dbReference type="Proteomes" id="UP000292424">
    <property type="component" value="Chromosome"/>
</dbReference>
<dbReference type="Gene3D" id="2.60.40.1120">
    <property type="entry name" value="Carboxypeptidase-like, regulatory domain"/>
    <property type="match status" value="1"/>
</dbReference>
<keyword evidence="11" id="KW-1185">Reference proteome</keyword>
<reference evidence="10 11" key="1">
    <citation type="submission" date="2019-09" db="EMBL/GenBank/DDBJ databases">
        <title>Complete genome sequence of Arachidicoccus sp. B3-10 isolated from apple orchard soil.</title>
        <authorList>
            <person name="Kim H.S."/>
            <person name="Han K.-I."/>
            <person name="Suh M.K."/>
            <person name="Lee K.C."/>
            <person name="Eom M.K."/>
            <person name="Kim J.-S."/>
            <person name="Kang S.W."/>
            <person name="Sin Y."/>
            <person name="Lee J.-S."/>
        </authorList>
    </citation>
    <scope>NUCLEOTIDE SEQUENCE [LARGE SCALE GENOMIC DNA]</scope>
    <source>
        <strain evidence="10 11">B3-10</strain>
    </source>
</reference>
<dbReference type="OrthoDB" id="9768177at2"/>
<keyword evidence="3 8" id="KW-1134">Transmembrane beta strand</keyword>
<dbReference type="EMBL" id="CP044016">
    <property type="protein sequence ID" value="QES88112.1"/>
    <property type="molecule type" value="Genomic_DNA"/>
</dbReference>
<sequence>MKKINVDRKVLPFSFILKSLLMGKLVLIMICAFCVQASAFKGSAQSRVNLRLEKTTLKKVLAKIEDQTSIHFVYNDDQVSSFRNVNVDFQNLSWQRGLEILLKNTKLSYKLLGANTVVLTGFPIQYETTITGKIVNKDNIGIEGVSVLEKGTTNGVSTDANGEFTIQVKNESSELEISHVGYQTQVVPVSVSKLNIILKEVNSSLDSVVVIGYGSVNRKTVTGAISSIKGDALNTTSNTNVLQALAGRVPGLTAFQTTGQPGAAVSVKIRDNPSFASTGVLYVVDGVPFNNSATDPASNPVYGSGGSNQSPLNFINPNDIESIEVLKDASSAAIYGAQAGGGVVLITTKKGKNGAAKVEYSFNGAFQKMSKFYDIFDTKDYMEERNGILYEKYLRDNKLAPYGTAEANSVAAFIPRYTQTQIDTTPNRPNAMRAITRNGFVQQHNMSISGMSGKTQYYISGNYLDQKGVIRGSDYKRYNARVNLTQTISDKIKVGISAISSNSTTNNQSIGTSLAQSGGIIVAALYWPANLPLQNADGSFTANTDYPAIPNPLSYLTVTDQTQFKRLLGNAWGEWDIIPGLKARANFSYDQSTAKRSAYLPTTFLFGARTGGNASIGETNATSKLLEYTLNYTKSIGGNQRINAIAGYSYQLNNNDGFNAQNNSFVSDAFLYNNLGAGASTKPSVGSFKSSQTWASYFARAIYTLDNRYTLTASVRRDGSSIFAQNRKYGYFPSVALGWMVSDEDFFKNILPVVSSLKLRASYGTTGNSNIGQNALILYAAGLNNYVYNNTIATGVALSQISNPNLTWETNRELDFGIDYQILNNRISGSFDYFQKYVTNLLTFIPLTTDYPVTSYAGNAGKTGTHGWEIGLHSRNIVPATNRGFSWSTDLTLSHYYSYWIRRSPSALLTLPKYINPKGQFDNEAIYGYQNDGIYRGNGAAPAAMPGLIPGGLMIKDLNGYDTNGNLTGTPDGKISSADETYLGSNVPKLSFGFGNTFKYKNFDLAIYFYGNVGALKLNSDYQYSFLMEANMAQFGWNALSVVKDRWSYQNTNASWPTGLNTGYEAYTSASNFWYEKADFIRCRDITFGYQLPASMLKGQNVFSNIRITAGVQNPFILTGYKGADPELQNFAAYPLTKSFNLGANITF</sequence>
<gene>
    <name evidence="10" type="ORF">E0W69_005340</name>
</gene>